<sequence length="73" mass="8502">MDLMERVQEFESRKKSGMSTSDRVSAAREVKALILELNEVYKKDKDSSIMDIMKRLTVQKQKLDKRLKGNLNV</sequence>
<reference evidence="2 3" key="1">
    <citation type="submission" date="2019-05" db="EMBL/GenBank/DDBJ databases">
        <title>Genome sequencing of F202Z8.</title>
        <authorList>
            <person name="Kwon Y.M."/>
        </authorList>
    </citation>
    <scope>NUCLEOTIDE SEQUENCE [LARGE SCALE GENOMIC DNA]</scope>
    <source>
        <strain evidence="2 3">F202Z8</strain>
    </source>
</reference>
<name>A0A5B7SNB7_9FLAO</name>
<gene>
    <name evidence="2" type="ORF">FGM00_01790</name>
</gene>
<evidence type="ECO:0000313" key="3">
    <source>
        <dbReference type="Proteomes" id="UP000310017"/>
    </source>
</evidence>
<dbReference type="AlphaFoldDB" id="A0A5B7SNB7"/>
<protein>
    <submittedName>
        <fullName evidence="2">Uncharacterized protein</fullName>
    </submittedName>
</protein>
<evidence type="ECO:0000256" key="1">
    <source>
        <dbReference type="SAM" id="MobiDB-lite"/>
    </source>
</evidence>
<dbReference type="EMBL" id="CP040710">
    <property type="protein sequence ID" value="QCW98908.1"/>
    <property type="molecule type" value="Genomic_DNA"/>
</dbReference>
<dbReference type="KEGG" id="asag:FGM00_01790"/>
<dbReference type="Proteomes" id="UP000310017">
    <property type="component" value="Chromosome"/>
</dbReference>
<organism evidence="2 3">
    <name type="scientific">Aggregatimonas sangjinii</name>
    <dbReference type="NCBI Taxonomy" id="2583587"/>
    <lineage>
        <taxon>Bacteria</taxon>
        <taxon>Pseudomonadati</taxon>
        <taxon>Bacteroidota</taxon>
        <taxon>Flavobacteriia</taxon>
        <taxon>Flavobacteriales</taxon>
        <taxon>Flavobacteriaceae</taxon>
        <taxon>Aggregatimonas</taxon>
    </lineage>
</organism>
<feature type="compositionally biased region" description="Basic and acidic residues" evidence="1">
    <location>
        <begin position="1"/>
        <end position="14"/>
    </location>
</feature>
<keyword evidence="3" id="KW-1185">Reference proteome</keyword>
<feature type="region of interest" description="Disordered" evidence="1">
    <location>
        <begin position="1"/>
        <end position="22"/>
    </location>
</feature>
<evidence type="ECO:0000313" key="2">
    <source>
        <dbReference type="EMBL" id="QCW98908.1"/>
    </source>
</evidence>
<accession>A0A5B7SNB7</accession>
<dbReference type="OrthoDB" id="1451549at2"/>
<proteinExistence type="predicted"/>